<accession>A0AAE9A3Y9</accession>
<protein>
    <recommendedName>
        <fullName evidence="8">Glycosyltransferase family 92 protein</fullName>
        <ecNumber evidence="8">2.4.1.-</ecNumber>
    </recommendedName>
</protein>
<evidence type="ECO:0000313" key="9">
    <source>
        <dbReference type="EMBL" id="ULT91615.1"/>
    </source>
</evidence>
<keyword evidence="4 8" id="KW-0808">Transferase</keyword>
<comment type="similarity">
    <text evidence="2 8">Belongs to the glycosyltransferase 92 family.</text>
</comment>
<dbReference type="EMBL" id="CP090895">
    <property type="protein sequence ID" value="ULT91615.1"/>
    <property type="molecule type" value="Genomic_DNA"/>
</dbReference>
<organism evidence="9 10">
    <name type="scientific">Caenorhabditis briggsae</name>
    <dbReference type="NCBI Taxonomy" id="6238"/>
    <lineage>
        <taxon>Eukaryota</taxon>
        <taxon>Metazoa</taxon>
        <taxon>Ecdysozoa</taxon>
        <taxon>Nematoda</taxon>
        <taxon>Chromadorea</taxon>
        <taxon>Rhabditida</taxon>
        <taxon>Rhabditina</taxon>
        <taxon>Rhabditomorpha</taxon>
        <taxon>Rhabditoidea</taxon>
        <taxon>Rhabditidae</taxon>
        <taxon>Peloderinae</taxon>
        <taxon>Caenorhabditis</taxon>
    </lineage>
</organism>
<dbReference type="InterPro" id="IPR052012">
    <property type="entry name" value="GTase_92"/>
</dbReference>
<evidence type="ECO:0000256" key="7">
    <source>
        <dbReference type="ARBA" id="ARBA00023136"/>
    </source>
</evidence>
<comment type="subcellular location">
    <subcellularLocation>
        <location evidence="1">Membrane</location>
        <topology evidence="1">Single-pass membrane protein</topology>
    </subcellularLocation>
</comment>
<keyword evidence="7" id="KW-0472">Membrane</keyword>
<dbReference type="GO" id="GO:0016020">
    <property type="term" value="C:membrane"/>
    <property type="evidence" value="ECO:0007669"/>
    <property type="project" value="UniProtKB-SubCell"/>
</dbReference>
<keyword evidence="6" id="KW-1133">Transmembrane helix</keyword>
<dbReference type="Proteomes" id="UP000827892">
    <property type="component" value="Chromosome V"/>
</dbReference>
<dbReference type="InterPro" id="IPR008166">
    <property type="entry name" value="Glyco_transf_92"/>
</dbReference>
<gene>
    <name evidence="9" type="ORF">L3Y34_009320</name>
</gene>
<evidence type="ECO:0000256" key="1">
    <source>
        <dbReference type="ARBA" id="ARBA00004167"/>
    </source>
</evidence>
<evidence type="ECO:0000256" key="6">
    <source>
        <dbReference type="ARBA" id="ARBA00022989"/>
    </source>
</evidence>
<dbReference type="AlphaFoldDB" id="A0AAE9A3Y9"/>
<dbReference type="EC" id="2.4.1.-" evidence="8"/>
<keyword evidence="3 8" id="KW-0328">Glycosyltransferase</keyword>
<dbReference type="Pfam" id="PF01697">
    <property type="entry name" value="Glyco_transf_92"/>
    <property type="match status" value="1"/>
</dbReference>
<evidence type="ECO:0000256" key="3">
    <source>
        <dbReference type="ARBA" id="ARBA00022676"/>
    </source>
</evidence>
<evidence type="ECO:0000313" key="10">
    <source>
        <dbReference type="Proteomes" id="UP000827892"/>
    </source>
</evidence>
<dbReference type="PANTHER" id="PTHR21645:SF5">
    <property type="entry name" value="GLYCOSYLTRANSFERASE FAMILY 92 PROTEIN C35A5.5"/>
    <property type="match status" value="1"/>
</dbReference>
<evidence type="ECO:0000256" key="2">
    <source>
        <dbReference type="ARBA" id="ARBA00007647"/>
    </source>
</evidence>
<name>A0AAE9A3Y9_CAEBR</name>
<reference evidence="9 10" key="1">
    <citation type="submission" date="2022-02" db="EMBL/GenBank/DDBJ databases">
        <title>Chromosome-level reference genomes for two strains of Caenorhabditis briggsae: an improved platform for comparative genomics.</title>
        <authorList>
            <person name="Stevens L."/>
            <person name="Andersen E.C."/>
        </authorList>
    </citation>
    <scope>NUCLEOTIDE SEQUENCE [LARGE SCALE GENOMIC DNA]</scope>
    <source>
        <strain evidence="9">QX1410_ONT</strain>
        <tissue evidence="9">Whole-organism</tissue>
    </source>
</reference>
<dbReference type="PANTHER" id="PTHR21645">
    <property type="entry name" value="GLYCOSYLTRANSFERASE FAMILY 92 PROTEIN"/>
    <property type="match status" value="1"/>
</dbReference>
<proteinExistence type="inferred from homology"/>
<sequence length="506" mass="59253">MKIKRKEWKFLLTIVFIFIAIFIILPPIIGSNDQFISWYQTFRHKLTILFLGDPATSTDAYIINTYYYPRSKSLGENAIAMVLLLDRNTVRDITRYQMKLVATNGSNQSITVHPTLIKEQLNEACRLVNVVATTNVLSEMKKLEIFNGNTKVEIPFKLPRQSAPTPVIICISPQFIAEQWQLFVTHAHVARKFGGHLHIYITSMLDSFFELAQEYERLGYATIDFWMKLKFKNPSSENSLEPNSESELRNQAGAQTDCLLQYKEAAEFITFFDIDDILFPRGYDSYYDEFSALHLENPGILTFHYNKREMLVHNKANIRDFDFSELFGHTWFVNEQDYGKVMTKPTSINSMWIHESFNFSYKRKLFLRSNWLIHIQKPVDTDGKDIIPYRMSHFEQMPEMKLNDSVLVAIQKDFERLLNTSSILKIAGNLPTKSYYFPIIYRCYYEKFYKKFQTECPNGEGCLIPQRSDMNCFHSEADYKSGPKMMPITYHFHENSRWVKTVGCHN</sequence>
<evidence type="ECO:0000256" key="4">
    <source>
        <dbReference type="ARBA" id="ARBA00022679"/>
    </source>
</evidence>
<evidence type="ECO:0000256" key="5">
    <source>
        <dbReference type="ARBA" id="ARBA00022692"/>
    </source>
</evidence>
<keyword evidence="5" id="KW-0812">Transmembrane</keyword>
<evidence type="ECO:0000256" key="8">
    <source>
        <dbReference type="RuleBase" id="RU366017"/>
    </source>
</evidence>
<dbReference type="GO" id="GO:0016757">
    <property type="term" value="F:glycosyltransferase activity"/>
    <property type="evidence" value="ECO:0007669"/>
    <property type="project" value="UniProtKB-UniRule"/>
</dbReference>